<dbReference type="InterPro" id="IPR043129">
    <property type="entry name" value="ATPase_NBD"/>
</dbReference>
<reference evidence="2 3" key="1">
    <citation type="submission" date="2021-12" db="EMBL/GenBank/DDBJ databases">
        <title>Genome sequencing of bacteria with rrn-lacking chromosome and rrn-plasmid.</title>
        <authorList>
            <person name="Anda M."/>
            <person name="Iwasaki W."/>
        </authorList>
    </citation>
    <scope>NUCLEOTIDE SEQUENCE [LARGE SCALE GENOMIC DNA]</scope>
    <source>
        <strain evidence="2 3">NBRC 101262</strain>
    </source>
</reference>
<dbReference type="EMBL" id="AP025292">
    <property type="protein sequence ID" value="BDD00045.1"/>
    <property type="molecule type" value="Genomic_DNA"/>
</dbReference>
<organism evidence="2 3">
    <name type="scientific">Persicobacter psychrovividus</name>
    <dbReference type="NCBI Taxonomy" id="387638"/>
    <lineage>
        <taxon>Bacteria</taxon>
        <taxon>Pseudomonadati</taxon>
        <taxon>Bacteroidota</taxon>
        <taxon>Cytophagia</taxon>
        <taxon>Cytophagales</taxon>
        <taxon>Persicobacteraceae</taxon>
        <taxon>Persicobacter</taxon>
    </lineage>
</organism>
<accession>A0ABN6LA47</accession>
<protein>
    <recommendedName>
        <fullName evidence="1">Ppx/GppA phosphatase N-terminal domain-containing protein</fullName>
    </recommendedName>
</protein>
<evidence type="ECO:0000259" key="1">
    <source>
        <dbReference type="Pfam" id="PF02541"/>
    </source>
</evidence>
<feature type="domain" description="Ppx/GppA phosphatase N-terminal" evidence="1">
    <location>
        <begin position="21"/>
        <end position="310"/>
    </location>
</feature>
<dbReference type="InterPro" id="IPR050273">
    <property type="entry name" value="GppA/Ppx_hydrolase"/>
</dbReference>
<dbReference type="Gene3D" id="3.30.420.150">
    <property type="entry name" value="Exopolyphosphatase. Domain 2"/>
    <property type="match status" value="1"/>
</dbReference>
<gene>
    <name evidence="2" type="ORF">PEPS_23250</name>
</gene>
<dbReference type="CDD" id="cd24055">
    <property type="entry name" value="ASKHA_NBD_ChPPX-like"/>
    <property type="match status" value="1"/>
</dbReference>
<dbReference type="SUPFAM" id="SSF53067">
    <property type="entry name" value="Actin-like ATPase domain"/>
    <property type="match status" value="2"/>
</dbReference>
<sequence length="315" mass="35413">MKKPKIAILDLGTNTFHLLVVEPYENRFEVIYREKIAVGLGRGGINEGYITPDAQKRALNALVRFRRIIRKLGVEHIKATGTSALRCAKNGQEFVAVVKDKVGIDIHIISGNEEAELIYFGVKKAVQLKANPSLIIDIGGGSVEFIIGNNKELLWKKSFEIGGQRLLDKFHEVDPIPNDQIVRLNNYLSDELKALASAIEQFHVEEIIGCSGAFDSFVEIFHESDETEHAKKGFRTERHLPVEEFLKINDLLVSKNRDERILIPGMIPLRADMIVVAALLVKHVIERFKITNIRVSSYALKEGLLTQILENTPTL</sequence>
<dbReference type="Gene3D" id="3.30.420.40">
    <property type="match status" value="1"/>
</dbReference>
<dbReference type="InterPro" id="IPR003695">
    <property type="entry name" value="Ppx_GppA_N"/>
</dbReference>
<dbReference type="Proteomes" id="UP001354989">
    <property type="component" value="Chromosome"/>
</dbReference>
<proteinExistence type="predicted"/>
<evidence type="ECO:0000313" key="2">
    <source>
        <dbReference type="EMBL" id="BDD00045.1"/>
    </source>
</evidence>
<keyword evidence="3" id="KW-1185">Reference proteome</keyword>
<dbReference type="PANTHER" id="PTHR30005:SF0">
    <property type="entry name" value="RETROGRADE REGULATION PROTEIN 2"/>
    <property type="match status" value="1"/>
</dbReference>
<dbReference type="RefSeq" id="WP_338397156.1">
    <property type="nucleotide sequence ID" value="NZ_AP025292.1"/>
</dbReference>
<dbReference type="Pfam" id="PF02541">
    <property type="entry name" value="Ppx-GppA"/>
    <property type="match status" value="1"/>
</dbReference>
<name>A0ABN6LA47_9BACT</name>
<evidence type="ECO:0000313" key="3">
    <source>
        <dbReference type="Proteomes" id="UP001354989"/>
    </source>
</evidence>
<dbReference type="PANTHER" id="PTHR30005">
    <property type="entry name" value="EXOPOLYPHOSPHATASE"/>
    <property type="match status" value="1"/>
</dbReference>